<dbReference type="EMBL" id="JAVRIA010000001">
    <property type="protein sequence ID" value="MDT0557685.1"/>
    <property type="molecule type" value="Genomic_DNA"/>
</dbReference>
<dbReference type="SMART" id="SM01235">
    <property type="entry name" value="Haem_bd"/>
    <property type="match status" value="1"/>
</dbReference>
<dbReference type="InterPro" id="IPR025992">
    <property type="entry name" value="Haem-bd"/>
</dbReference>
<reference evidence="2 3" key="1">
    <citation type="submission" date="2023-09" db="EMBL/GenBank/DDBJ databases">
        <authorList>
            <person name="Rey-Velasco X."/>
        </authorList>
    </citation>
    <scope>NUCLEOTIDE SEQUENCE [LARGE SCALE GENOMIC DNA]</scope>
    <source>
        <strain evidence="2 3">W332</strain>
    </source>
</reference>
<name>A0ABU2YIT0_9FLAO</name>
<evidence type="ECO:0000313" key="3">
    <source>
        <dbReference type="Proteomes" id="UP001259492"/>
    </source>
</evidence>
<dbReference type="Pfam" id="PF14376">
    <property type="entry name" value="Haem_bd"/>
    <property type="match status" value="1"/>
</dbReference>
<proteinExistence type="predicted"/>
<organism evidence="2 3">
    <name type="scientific">Microcosmobacter mediterraneus</name>
    <dbReference type="NCBI Taxonomy" id="3075607"/>
    <lineage>
        <taxon>Bacteria</taxon>
        <taxon>Pseudomonadati</taxon>
        <taxon>Bacteroidota</taxon>
        <taxon>Flavobacteriia</taxon>
        <taxon>Flavobacteriales</taxon>
        <taxon>Flavobacteriaceae</taxon>
        <taxon>Microcosmobacter</taxon>
    </lineage>
</organism>
<feature type="domain" description="Haem-binding" evidence="1">
    <location>
        <begin position="12"/>
        <end position="147"/>
    </location>
</feature>
<comment type="caution">
    <text evidence="2">The sequence shown here is derived from an EMBL/GenBank/DDBJ whole genome shotgun (WGS) entry which is preliminary data.</text>
</comment>
<dbReference type="RefSeq" id="WP_311426446.1">
    <property type="nucleotide sequence ID" value="NZ_JAVRIA010000001.1"/>
</dbReference>
<sequence>MKLVKRILLVLLIAFVVAQFFGPEKNEGDLASIDAFIADTNPPESVHKTLKTACFDCHSAVTRYPWYNKITPVNYWMANHVDHGKGHFDVSKWNSYSTKKKDHKLDELIEMVEDGEMPLNSYTWTHGDARLTETQITEMIAWAKGVRLKYSLQPKPE</sequence>
<protein>
    <submittedName>
        <fullName evidence="2">Heme-binding domain-containing protein</fullName>
    </submittedName>
</protein>
<dbReference type="Proteomes" id="UP001259492">
    <property type="component" value="Unassembled WGS sequence"/>
</dbReference>
<evidence type="ECO:0000313" key="2">
    <source>
        <dbReference type="EMBL" id="MDT0557685.1"/>
    </source>
</evidence>
<accession>A0ABU2YIT0</accession>
<gene>
    <name evidence="2" type="ORF">RM697_03450</name>
</gene>
<keyword evidence="3" id="KW-1185">Reference proteome</keyword>
<evidence type="ECO:0000259" key="1">
    <source>
        <dbReference type="SMART" id="SM01235"/>
    </source>
</evidence>